<reference evidence="3" key="1">
    <citation type="submission" date="2019-08" db="EMBL/GenBank/DDBJ databases">
        <authorList>
            <person name="Kucharzyk K."/>
            <person name="Murdoch R.W."/>
            <person name="Higgins S."/>
            <person name="Loffler F."/>
        </authorList>
    </citation>
    <scope>NUCLEOTIDE SEQUENCE</scope>
</reference>
<feature type="domain" description="ATPase" evidence="1">
    <location>
        <begin position="14"/>
        <end position="220"/>
    </location>
</feature>
<organism evidence="3">
    <name type="scientific">bioreactor metagenome</name>
    <dbReference type="NCBI Taxonomy" id="1076179"/>
    <lineage>
        <taxon>unclassified sequences</taxon>
        <taxon>metagenomes</taxon>
        <taxon>ecological metagenomes</taxon>
    </lineage>
</organism>
<feature type="domain" description="DUF234" evidence="2">
    <location>
        <begin position="329"/>
        <end position="415"/>
    </location>
</feature>
<comment type="caution">
    <text evidence="3">The sequence shown here is derived from an EMBL/GenBank/DDBJ whole genome shotgun (WGS) entry which is preliminary data.</text>
</comment>
<name>A0A645BIR4_9ZZZZ</name>
<gene>
    <name evidence="3" type="ORF">SDC9_112180</name>
</gene>
<dbReference type="InterPro" id="IPR027417">
    <property type="entry name" value="P-loop_NTPase"/>
</dbReference>
<dbReference type="InterPro" id="IPR011579">
    <property type="entry name" value="ATPase_dom"/>
</dbReference>
<dbReference type="GO" id="GO:0005524">
    <property type="term" value="F:ATP binding"/>
    <property type="evidence" value="ECO:0007669"/>
    <property type="project" value="InterPro"/>
</dbReference>
<dbReference type="Gene3D" id="3.40.50.300">
    <property type="entry name" value="P-loop containing nucleotide triphosphate hydrolases"/>
    <property type="match status" value="1"/>
</dbReference>
<dbReference type="EMBL" id="VSSQ01020435">
    <property type="protein sequence ID" value="MPM65285.1"/>
    <property type="molecule type" value="Genomic_DNA"/>
</dbReference>
<accession>A0A645BIR4</accession>
<dbReference type="Pfam" id="PF03008">
    <property type="entry name" value="DUF234"/>
    <property type="match status" value="1"/>
</dbReference>
<evidence type="ECO:0000313" key="3">
    <source>
        <dbReference type="EMBL" id="MPM65285.1"/>
    </source>
</evidence>
<dbReference type="AlphaFoldDB" id="A0A645BIR4"/>
<dbReference type="PANTHER" id="PTHR34704:SF1">
    <property type="entry name" value="ATPASE"/>
    <property type="match status" value="1"/>
</dbReference>
<dbReference type="SUPFAM" id="SSF52540">
    <property type="entry name" value="P-loop containing nucleoside triphosphate hydrolases"/>
    <property type="match status" value="1"/>
</dbReference>
<sequence>MVKFTVVKIRVMKFYNRIDEITLLQRTKEQAYNEHSKFTVLTGRRRVGKTSLILRALENETVIYLFVSRKNEADLCSGYTKEIEKQLGIFVPAMDKFSDIFRFLLEQGTKTKFSLVIDEFQEFININESIYSDIQNYWDRYRTKTYINFVVSGSIYSLMTKIFQDKREPLFGRADAMLKITPFTTTVLKEILQDYHPGYTNDELLALYTFTGGIPKYIELLVDNKVLTIPKMIRYICQRESPFIDEGRNLLIQEFGKKYGSYFSILDAISSGKNTQAEIEAFMGEKSIGGQLHKLETVYEVIKKQRPIFAKEGTQTVRYEVTDNFLRFWFRYIERNRSLIEIGNFEGLSKIMLDDYPTYSGKTLELYFKQKMQESFAYRAIGSWWEPKGNQNEIDIVGVYLDDKNAVAVEVKRQKKNFKPQLFEEKIKILKTKELNKHTVESFCWDLADM</sequence>
<protein>
    <recommendedName>
        <fullName evidence="4">ATPase domain-containing protein</fullName>
    </recommendedName>
</protein>
<dbReference type="PANTHER" id="PTHR34704">
    <property type="entry name" value="ATPASE"/>
    <property type="match status" value="1"/>
</dbReference>
<evidence type="ECO:0000259" key="1">
    <source>
        <dbReference type="Pfam" id="PF01637"/>
    </source>
</evidence>
<proteinExistence type="predicted"/>
<dbReference type="InterPro" id="IPR004256">
    <property type="entry name" value="DUF234"/>
</dbReference>
<evidence type="ECO:0008006" key="4">
    <source>
        <dbReference type="Google" id="ProtNLM"/>
    </source>
</evidence>
<evidence type="ECO:0000259" key="2">
    <source>
        <dbReference type="Pfam" id="PF03008"/>
    </source>
</evidence>
<dbReference type="Pfam" id="PF01637">
    <property type="entry name" value="ATPase_2"/>
    <property type="match status" value="1"/>
</dbReference>